<evidence type="ECO:0000313" key="6">
    <source>
        <dbReference type="Proteomes" id="UP001166286"/>
    </source>
</evidence>
<feature type="binding site" evidence="3">
    <location>
        <position position="75"/>
    </location>
    <ligand>
        <name>ATP</name>
        <dbReference type="ChEBI" id="CHEBI:30616"/>
    </ligand>
</feature>
<dbReference type="Proteomes" id="UP001166286">
    <property type="component" value="Unassembled WGS sequence"/>
</dbReference>
<evidence type="ECO:0000256" key="2">
    <source>
        <dbReference type="ARBA" id="ARBA00022840"/>
    </source>
</evidence>
<dbReference type="SUPFAM" id="SSF48452">
    <property type="entry name" value="TPR-like"/>
    <property type="match status" value="2"/>
</dbReference>
<dbReference type="SUPFAM" id="SSF56112">
    <property type="entry name" value="Protein kinase-like (PK-like)"/>
    <property type="match status" value="1"/>
</dbReference>
<reference evidence="5" key="1">
    <citation type="submission" date="2023-03" db="EMBL/GenBank/DDBJ databases">
        <title>Complete genome of Cladonia borealis.</title>
        <authorList>
            <person name="Park H."/>
        </authorList>
    </citation>
    <scope>NUCLEOTIDE SEQUENCE</scope>
    <source>
        <strain evidence="5">ANT050790</strain>
    </source>
</reference>
<keyword evidence="1 3" id="KW-0547">Nucleotide-binding</keyword>
<dbReference type="GO" id="GO:0004672">
    <property type="term" value="F:protein kinase activity"/>
    <property type="evidence" value="ECO:0007669"/>
    <property type="project" value="InterPro"/>
</dbReference>
<dbReference type="InterPro" id="IPR017441">
    <property type="entry name" value="Protein_kinase_ATP_BS"/>
</dbReference>
<comment type="caution">
    <text evidence="5">The sequence shown here is derived from an EMBL/GenBank/DDBJ whole genome shotgun (WGS) entry which is preliminary data.</text>
</comment>
<evidence type="ECO:0000256" key="1">
    <source>
        <dbReference type="ARBA" id="ARBA00022741"/>
    </source>
</evidence>
<gene>
    <name evidence="5" type="ORF">JMJ35_005698</name>
</gene>
<protein>
    <recommendedName>
        <fullName evidence="4">Protein kinase domain-containing protein</fullName>
    </recommendedName>
</protein>
<keyword evidence="6" id="KW-1185">Reference proteome</keyword>
<dbReference type="PROSITE" id="PS50011">
    <property type="entry name" value="PROTEIN_KINASE_DOM"/>
    <property type="match status" value="1"/>
</dbReference>
<dbReference type="Pfam" id="PF13424">
    <property type="entry name" value="TPR_12"/>
    <property type="match status" value="1"/>
</dbReference>
<dbReference type="InterPro" id="IPR011990">
    <property type="entry name" value="TPR-like_helical_dom_sf"/>
</dbReference>
<dbReference type="PROSITE" id="PS00108">
    <property type="entry name" value="PROTEIN_KINASE_ST"/>
    <property type="match status" value="1"/>
</dbReference>
<dbReference type="GO" id="GO:0005524">
    <property type="term" value="F:ATP binding"/>
    <property type="evidence" value="ECO:0007669"/>
    <property type="project" value="UniProtKB-UniRule"/>
</dbReference>
<proteinExistence type="predicted"/>
<dbReference type="InterPro" id="IPR011009">
    <property type="entry name" value="Kinase-like_dom_sf"/>
</dbReference>
<evidence type="ECO:0000259" key="4">
    <source>
        <dbReference type="PROSITE" id="PS50011"/>
    </source>
</evidence>
<dbReference type="InterPro" id="IPR008271">
    <property type="entry name" value="Ser/Thr_kinase_AS"/>
</dbReference>
<dbReference type="EMBL" id="JAFEKC020000012">
    <property type="protein sequence ID" value="KAK0511848.1"/>
    <property type="molecule type" value="Genomic_DNA"/>
</dbReference>
<feature type="domain" description="Protein kinase" evidence="4">
    <location>
        <begin position="47"/>
        <end position="347"/>
    </location>
</feature>
<dbReference type="Gene3D" id="1.25.40.10">
    <property type="entry name" value="Tetratricopeptide repeat domain"/>
    <property type="match status" value="2"/>
</dbReference>
<accession>A0AA39QZ48</accession>
<dbReference type="InterPro" id="IPR000719">
    <property type="entry name" value="Prot_kinase_dom"/>
</dbReference>
<name>A0AA39QZ48_9LECA</name>
<dbReference type="Pfam" id="PF00069">
    <property type="entry name" value="Pkinase"/>
    <property type="match status" value="1"/>
</dbReference>
<keyword evidence="2 3" id="KW-0067">ATP-binding</keyword>
<dbReference type="SMART" id="SM00220">
    <property type="entry name" value="S_TKc"/>
    <property type="match status" value="1"/>
</dbReference>
<dbReference type="Pfam" id="PF13374">
    <property type="entry name" value="TPR_10"/>
    <property type="match status" value="2"/>
</dbReference>
<organism evidence="5 6">
    <name type="scientific">Cladonia borealis</name>
    <dbReference type="NCBI Taxonomy" id="184061"/>
    <lineage>
        <taxon>Eukaryota</taxon>
        <taxon>Fungi</taxon>
        <taxon>Dikarya</taxon>
        <taxon>Ascomycota</taxon>
        <taxon>Pezizomycotina</taxon>
        <taxon>Lecanoromycetes</taxon>
        <taxon>OSLEUM clade</taxon>
        <taxon>Lecanoromycetidae</taxon>
        <taxon>Lecanorales</taxon>
        <taxon>Lecanorineae</taxon>
        <taxon>Cladoniaceae</taxon>
        <taxon>Cladonia</taxon>
    </lineage>
</organism>
<dbReference type="PANTHER" id="PTHR46082">
    <property type="entry name" value="ATP/GTP-BINDING PROTEIN-RELATED"/>
    <property type="match status" value="1"/>
</dbReference>
<evidence type="ECO:0000313" key="5">
    <source>
        <dbReference type="EMBL" id="KAK0511848.1"/>
    </source>
</evidence>
<dbReference type="PANTHER" id="PTHR46082:SF6">
    <property type="entry name" value="AAA+ ATPASE DOMAIN-CONTAINING PROTEIN-RELATED"/>
    <property type="match status" value="1"/>
</dbReference>
<dbReference type="AlphaFoldDB" id="A0AA39QZ48"/>
<dbReference type="PROSITE" id="PS00107">
    <property type="entry name" value="PROTEIN_KINASE_ATP"/>
    <property type="match status" value="1"/>
</dbReference>
<dbReference type="Gene3D" id="1.10.510.10">
    <property type="entry name" value="Transferase(Phosphotransferase) domain 1"/>
    <property type="match status" value="1"/>
</dbReference>
<dbReference type="InterPro" id="IPR053137">
    <property type="entry name" value="NLR-like"/>
</dbReference>
<evidence type="ECO:0000256" key="3">
    <source>
        <dbReference type="PROSITE-ProRule" id="PRU10141"/>
    </source>
</evidence>
<sequence>MSTYLYSRSDLNLESAILQDGLDLGDLVTFLGVAQRLRIDFLPITWSPPLDRIGQGATAEIREAPANLQFSFAFKRPLLKPYLDFKDFEARILPSLIAEISTLGLKSIRRHPNIIALEGICWEVISWEGETISREELYTSSKGGLVPVLVFERSKYGDLHHFMMQEAGRNLSLAQKIGICTDIAKAVTEMHYHDIVHGDIKPQNVLIFDNEAGGYIARVADFGYSTQWALPEDLIQMPRSRPWDAPEWHHRGFTPAQAMKMDSYSFGMVVLWLLGYSGQEDSDEIFRRDLNTASEAADLSLPLAESISGGDKLYLNQFFDATLTRDEKDRCSDFHHLQELLTAEEIVGREEVFRKVDGTRFIRTQSGHDIQILKDSVYPEMVDFQVIPSLHQFYDNDYRVRIHVANALFKKKANLRGGQQDNPILQNMFLQCAICYEIGFGVVRDPCKSQELIRNCHAYDRENFTIQLDSVKLDQYNWGGMRRDSTNFVKMFLARTGNNAPKHSLSLPYLRQGNTEDIELQYRKEIIDVENSLGANHRFVFALKDDLRKMLKRRGQQSESDEIRAQINMRFSEFNPAEPLGSRTNLAAILLLSKQVGRARDAEELCQRAFAESSQLLGVNKLVSVGALSVLSTIVADQGRWKEAEELSVQAMEMSAKELGPTHPDVLSLARDLACIHAEQGNWDEAESFVARSVETSVKILGEEHPFFITSMACRVKVWTLQQQRQSQHRRQWKTVESLQVEVMKKHIKVFGRKHPNTIDSMNTMAVIWTEQRLWRIARILLGHVVKTSGKVFGEEHLSTLEYMVAMAAVSQREMIRNHSLALIMGKRQRCDGKLHRKIVELSAKIAGWDNLLTLERASCLAWILTDLRQFKEAEVLQVRIMETRVRLQGEEHPDALESMRRLAITIRKQGRLSEAIKLMDKGLQDKSLFRRLHCRLLLSLGLFIAY</sequence>